<dbReference type="InterPro" id="IPR047817">
    <property type="entry name" value="ABC2_TM_bact-type"/>
</dbReference>
<sequence length="369" mass="41059">MRILAVVKRIIQQMLRDKRSLALMMVAPLLILTLLHYLFASDTTIPKLGVLDTDASVINELKDKDIIIKEYEHVKNKEQVILEEELDGLLQFKDEKVDLTLTNADPASTKALQMKILQAIATENAGKQAKGLAELIGNLQDQLPNVPANIGQMKEPDMNISYIYGDQDTTFFEQLSPILVGFFVFFFVFLISGIALLRERTTGTLERLMATPIQRRDLVIGYLLGGYGIFAVIQTLIVVFYAVKVLDIMLAGALGNVILINLCLALVALSLGILLSSFANSEFQMMQFIPIAIIPQVFFAGILPVNQMADWLQVIAKCMPMYYGGNALVGVMYKGLGLSDIRNDLLILLGFALIFIILNVVALRKYRKI</sequence>
<dbReference type="GO" id="GO:0005886">
    <property type="term" value="C:plasma membrane"/>
    <property type="evidence" value="ECO:0007669"/>
    <property type="project" value="UniProtKB-SubCell"/>
</dbReference>
<evidence type="ECO:0000256" key="2">
    <source>
        <dbReference type="ARBA" id="ARBA00007783"/>
    </source>
</evidence>
<keyword evidence="3" id="KW-0813">Transport</keyword>
<dbReference type="PANTHER" id="PTHR30294:SF38">
    <property type="entry name" value="TRANSPORT PERMEASE PROTEIN"/>
    <property type="match status" value="1"/>
</dbReference>
<name>A0A0Q9XZ57_9BACI</name>
<dbReference type="InterPro" id="IPR051449">
    <property type="entry name" value="ABC-2_transporter_component"/>
</dbReference>
<dbReference type="AlphaFoldDB" id="A0A0Q9XZ57"/>
<evidence type="ECO:0000256" key="4">
    <source>
        <dbReference type="ARBA" id="ARBA00022475"/>
    </source>
</evidence>
<dbReference type="GO" id="GO:0140359">
    <property type="term" value="F:ABC-type transporter activity"/>
    <property type="evidence" value="ECO:0007669"/>
    <property type="project" value="InterPro"/>
</dbReference>
<feature type="transmembrane region" description="Helical" evidence="8">
    <location>
        <begin position="248"/>
        <end position="275"/>
    </location>
</feature>
<keyword evidence="5 8" id="KW-0812">Transmembrane</keyword>
<feature type="domain" description="ABC transmembrane type-2" evidence="9">
    <location>
        <begin position="140"/>
        <end position="366"/>
    </location>
</feature>
<evidence type="ECO:0000256" key="5">
    <source>
        <dbReference type="ARBA" id="ARBA00022692"/>
    </source>
</evidence>
<evidence type="ECO:0000313" key="11">
    <source>
        <dbReference type="Proteomes" id="UP000053881"/>
    </source>
</evidence>
<dbReference type="Pfam" id="PF12698">
    <property type="entry name" value="ABC2_membrane_3"/>
    <property type="match status" value="1"/>
</dbReference>
<feature type="transmembrane region" description="Helical" evidence="8">
    <location>
        <begin position="178"/>
        <end position="197"/>
    </location>
</feature>
<comment type="caution">
    <text evidence="10">The sequence shown here is derived from an EMBL/GenBank/DDBJ whole genome shotgun (WGS) entry which is preliminary data.</text>
</comment>
<proteinExistence type="inferred from homology"/>
<dbReference type="PROSITE" id="PS51012">
    <property type="entry name" value="ABC_TM2"/>
    <property type="match status" value="1"/>
</dbReference>
<evidence type="ECO:0000259" key="9">
    <source>
        <dbReference type="PROSITE" id="PS51012"/>
    </source>
</evidence>
<feature type="transmembrane region" description="Helical" evidence="8">
    <location>
        <begin position="21"/>
        <end position="39"/>
    </location>
</feature>
<evidence type="ECO:0000256" key="1">
    <source>
        <dbReference type="ARBA" id="ARBA00004651"/>
    </source>
</evidence>
<comment type="similarity">
    <text evidence="2">Belongs to the ABC-2 integral membrane protein family.</text>
</comment>
<dbReference type="PANTHER" id="PTHR30294">
    <property type="entry name" value="MEMBRANE COMPONENT OF ABC TRANSPORTER YHHJ-RELATED"/>
    <property type="match status" value="1"/>
</dbReference>
<feature type="transmembrane region" description="Helical" evidence="8">
    <location>
        <begin position="218"/>
        <end position="242"/>
    </location>
</feature>
<evidence type="ECO:0000256" key="8">
    <source>
        <dbReference type="SAM" id="Phobius"/>
    </source>
</evidence>
<evidence type="ECO:0000256" key="3">
    <source>
        <dbReference type="ARBA" id="ARBA00022448"/>
    </source>
</evidence>
<evidence type="ECO:0000256" key="6">
    <source>
        <dbReference type="ARBA" id="ARBA00022989"/>
    </source>
</evidence>
<keyword evidence="7 8" id="KW-0472">Membrane</keyword>
<feature type="transmembrane region" description="Helical" evidence="8">
    <location>
        <begin position="287"/>
        <end position="305"/>
    </location>
</feature>
<evidence type="ECO:0000256" key="7">
    <source>
        <dbReference type="ARBA" id="ARBA00023136"/>
    </source>
</evidence>
<evidence type="ECO:0000313" key="10">
    <source>
        <dbReference type="EMBL" id="KRG14064.1"/>
    </source>
</evidence>
<feature type="transmembrane region" description="Helical" evidence="8">
    <location>
        <begin position="345"/>
        <end position="363"/>
    </location>
</feature>
<keyword evidence="4" id="KW-1003">Cell membrane</keyword>
<comment type="subcellular location">
    <subcellularLocation>
        <location evidence="1">Cell membrane</location>
        <topology evidence="1">Multi-pass membrane protein</topology>
    </subcellularLocation>
</comment>
<dbReference type="Proteomes" id="UP000053881">
    <property type="component" value="Unassembled WGS sequence"/>
</dbReference>
<dbReference type="EMBL" id="LGPB01000068">
    <property type="protein sequence ID" value="KRG14064.1"/>
    <property type="molecule type" value="Genomic_DNA"/>
</dbReference>
<keyword evidence="6 8" id="KW-1133">Transmembrane helix</keyword>
<reference evidence="10 11" key="1">
    <citation type="submission" date="2015-06" db="EMBL/GenBank/DDBJ databases">
        <title>Genome sequencing project of Bacillus galactosidilyticus PL133.</title>
        <authorList>
            <person name="Gaiero J."/>
            <person name="Nicol R."/>
            <person name="Habash M."/>
        </authorList>
    </citation>
    <scope>NUCLEOTIDE SEQUENCE [LARGE SCALE GENOMIC DNA]</scope>
    <source>
        <strain evidence="10 11">PL133</strain>
    </source>
</reference>
<organism evidence="10 11">
    <name type="scientific">Lederbergia galactosidilytica</name>
    <dbReference type="NCBI Taxonomy" id="217031"/>
    <lineage>
        <taxon>Bacteria</taxon>
        <taxon>Bacillati</taxon>
        <taxon>Bacillota</taxon>
        <taxon>Bacilli</taxon>
        <taxon>Bacillales</taxon>
        <taxon>Bacillaceae</taxon>
        <taxon>Lederbergia</taxon>
    </lineage>
</organism>
<accession>A0A0Q9XZ57</accession>
<dbReference type="PATRIC" id="fig|217031.4.peg.2337"/>
<gene>
    <name evidence="10" type="ORF">ACA29_07020</name>
</gene>
<dbReference type="InterPro" id="IPR013525">
    <property type="entry name" value="ABC2_TM"/>
</dbReference>
<protein>
    <submittedName>
        <fullName evidence="10">ABC transporter permease</fullName>
    </submittedName>
</protein>